<feature type="region of interest" description="Disordered" evidence="6">
    <location>
        <begin position="134"/>
        <end position="173"/>
    </location>
</feature>
<evidence type="ECO:0000256" key="2">
    <source>
        <dbReference type="ARBA" id="ARBA00023002"/>
    </source>
</evidence>
<dbReference type="EMBL" id="SSOP01000016">
    <property type="protein sequence ID" value="KAB5594782.1"/>
    <property type="molecule type" value="Genomic_DNA"/>
</dbReference>
<organism evidence="9 10">
    <name type="scientific">Ceratobasidium theobromae</name>
    <dbReference type="NCBI Taxonomy" id="1582974"/>
    <lineage>
        <taxon>Eukaryota</taxon>
        <taxon>Fungi</taxon>
        <taxon>Dikarya</taxon>
        <taxon>Basidiomycota</taxon>
        <taxon>Agaricomycotina</taxon>
        <taxon>Agaricomycetes</taxon>
        <taxon>Cantharellales</taxon>
        <taxon>Ceratobasidiaceae</taxon>
        <taxon>Ceratobasidium</taxon>
    </lineage>
</organism>
<dbReference type="GO" id="GO:0006383">
    <property type="term" value="P:transcription by RNA polymerase III"/>
    <property type="evidence" value="ECO:0007669"/>
    <property type="project" value="InterPro"/>
</dbReference>
<evidence type="ECO:0000313" key="9">
    <source>
        <dbReference type="EMBL" id="KAB5594782.1"/>
    </source>
</evidence>
<dbReference type="GO" id="GO:0005666">
    <property type="term" value="C:RNA polymerase III complex"/>
    <property type="evidence" value="ECO:0007669"/>
    <property type="project" value="InterPro"/>
</dbReference>
<name>A0A5N5QSP4_9AGAM</name>
<dbReference type="InterPro" id="IPR055170">
    <property type="entry name" value="GFO_IDH_MocA-like_dom"/>
</dbReference>
<evidence type="ECO:0000256" key="6">
    <source>
        <dbReference type="SAM" id="MobiDB-lite"/>
    </source>
</evidence>
<dbReference type="InterPro" id="IPR050984">
    <property type="entry name" value="Gfo/Idh/MocA_domain"/>
</dbReference>
<dbReference type="Gene3D" id="3.40.50.720">
    <property type="entry name" value="NAD(P)-binding Rossmann-like Domain"/>
    <property type="match status" value="1"/>
</dbReference>
<dbReference type="Proteomes" id="UP000383932">
    <property type="component" value="Unassembled WGS sequence"/>
</dbReference>
<reference evidence="9 10" key="1">
    <citation type="journal article" date="2019" name="Fungal Biol. Biotechnol.">
        <title>Draft genome sequence of fastidious pathogen Ceratobasidium theobromae, which causes vascular-streak dieback in Theobroma cacao.</title>
        <authorList>
            <person name="Ali S.S."/>
            <person name="Asman A."/>
            <person name="Shao J."/>
            <person name="Firmansyah A.P."/>
            <person name="Susilo A.W."/>
            <person name="Rosmana A."/>
            <person name="McMahon P."/>
            <person name="Junaid M."/>
            <person name="Guest D."/>
            <person name="Kheng T.Y."/>
            <person name="Meinhardt L.W."/>
            <person name="Bailey B.A."/>
        </authorList>
    </citation>
    <scope>NUCLEOTIDE SEQUENCE [LARGE SCALE GENOMIC DNA]</scope>
    <source>
        <strain evidence="9 10">CT2</strain>
    </source>
</reference>
<feature type="compositionally biased region" description="Low complexity" evidence="6">
    <location>
        <begin position="140"/>
        <end position="151"/>
    </location>
</feature>
<comment type="similarity">
    <text evidence="1">Belongs to the Gfo/Idh/MocA family.</text>
</comment>
<dbReference type="InterPro" id="IPR036291">
    <property type="entry name" value="NAD(P)-bd_dom_sf"/>
</dbReference>
<evidence type="ECO:0000259" key="7">
    <source>
        <dbReference type="Pfam" id="PF01408"/>
    </source>
</evidence>
<evidence type="ECO:0000256" key="1">
    <source>
        <dbReference type="ARBA" id="ARBA00010928"/>
    </source>
</evidence>
<accession>A0A5N5QSP4</accession>
<comment type="caution">
    <text evidence="9">The sequence shown here is derived from an EMBL/GenBank/DDBJ whole genome shotgun (WGS) entry which is preliminary data.</text>
</comment>
<dbReference type="Pfam" id="PF05132">
    <property type="entry name" value="RNA_pol_Rpc4"/>
    <property type="match status" value="1"/>
</dbReference>
<dbReference type="SUPFAM" id="SSF55347">
    <property type="entry name" value="Glyceraldehyde-3-phosphate dehydrogenase-like, C-terminal domain"/>
    <property type="match status" value="1"/>
</dbReference>
<keyword evidence="10" id="KW-1185">Reference proteome</keyword>
<keyword evidence="2" id="KW-0560">Oxidoreductase</keyword>
<dbReference type="InterPro" id="IPR007811">
    <property type="entry name" value="RPC4"/>
</dbReference>
<dbReference type="Pfam" id="PF01408">
    <property type="entry name" value="GFO_IDH_MocA"/>
    <property type="match status" value="1"/>
</dbReference>
<dbReference type="Pfam" id="PF22725">
    <property type="entry name" value="GFO_IDH_MocA_C3"/>
    <property type="match status" value="1"/>
</dbReference>
<dbReference type="GO" id="GO:0000166">
    <property type="term" value="F:nucleotide binding"/>
    <property type="evidence" value="ECO:0007669"/>
    <property type="project" value="InterPro"/>
</dbReference>
<dbReference type="GO" id="GO:0047837">
    <property type="term" value="F:D-xylose 1-dehydrogenase (NADP+) activity"/>
    <property type="evidence" value="ECO:0007669"/>
    <property type="project" value="UniProtKB-EC"/>
</dbReference>
<dbReference type="InterPro" id="IPR000683">
    <property type="entry name" value="Gfo/Idh/MocA-like_OxRdtase_N"/>
</dbReference>
<evidence type="ECO:0000256" key="4">
    <source>
        <dbReference type="ARBA" id="ARBA00042988"/>
    </source>
</evidence>
<comment type="catalytic activity">
    <reaction evidence="5">
        <text>D-xylose + NADP(+) = D-xylono-1,5-lactone + NADPH + H(+)</text>
        <dbReference type="Rhea" id="RHEA:22000"/>
        <dbReference type="ChEBI" id="CHEBI:15378"/>
        <dbReference type="ChEBI" id="CHEBI:15867"/>
        <dbReference type="ChEBI" id="CHEBI:53455"/>
        <dbReference type="ChEBI" id="CHEBI:57783"/>
        <dbReference type="ChEBI" id="CHEBI:58349"/>
        <dbReference type="EC" id="1.1.1.179"/>
    </reaction>
</comment>
<dbReference type="PANTHER" id="PTHR22604:SF105">
    <property type="entry name" value="TRANS-1,2-DIHYDROBENZENE-1,2-DIOL DEHYDROGENASE"/>
    <property type="match status" value="1"/>
</dbReference>
<dbReference type="Gene3D" id="3.30.360.10">
    <property type="entry name" value="Dihydrodipicolinate Reductase, domain 2"/>
    <property type="match status" value="1"/>
</dbReference>
<evidence type="ECO:0000256" key="5">
    <source>
        <dbReference type="ARBA" id="ARBA00049233"/>
    </source>
</evidence>
<feature type="compositionally biased region" description="Low complexity" evidence="6">
    <location>
        <begin position="1"/>
        <end position="17"/>
    </location>
</feature>
<evidence type="ECO:0000313" key="10">
    <source>
        <dbReference type="Proteomes" id="UP000383932"/>
    </source>
</evidence>
<feature type="region of interest" description="Disordered" evidence="6">
    <location>
        <begin position="1"/>
        <end position="61"/>
    </location>
</feature>
<evidence type="ECO:0000259" key="8">
    <source>
        <dbReference type="Pfam" id="PF22725"/>
    </source>
</evidence>
<protein>
    <recommendedName>
        <fullName evidence="3">D-xylose 1-dehydrogenase (NADP(+), D-xylono-1,5-lactone-forming)</fullName>
        <ecNumber evidence="3">1.1.1.179</ecNumber>
    </recommendedName>
    <alternativeName>
        <fullName evidence="4">D-xylose-NADP dehydrogenase</fullName>
    </alternativeName>
</protein>
<dbReference type="SUPFAM" id="SSF51735">
    <property type="entry name" value="NAD(P)-binding Rossmann-fold domains"/>
    <property type="match status" value="1"/>
</dbReference>
<feature type="domain" description="Gfo/Idh/MocA-like oxidoreductase N-terminal" evidence="7">
    <location>
        <begin position="485"/>
        <end position="613"/>
    </location>
</feature>
<feature type="compositionally biased region" description="Polar residues" evidence="6">
    <location>
        <begin position="154"/>
        <end position="166"/>
    </location>
</feature>
<dbReference type="GO" id="GO:0003677">
    <property type="term" value="F:DNA binding"/>
    <property type="evidence" value="ECO:0007669"/>
    <property type="project" value="InterPro"/>
</dbReference>
<proteinExistence type="inferred from homology"/>
<feature type="region of interest" description="Disordered" evidence="6">
    <location>
        <begin position="79"/>
        <end position="106"/>
    </location>
</feature>
<feature type="domain" description="GFO/IDH/MocA-like oxidoreductase" evidence="8">
    <location>
        <begin position="626"/>
        <end position="753"/>
    </location>
</feature>
<dbReference type="EC" id="1.1.1.179" evidence="3"/>
<evidence type="ECO:0000256" key="3">
    <source>
        <dbReference type="ARBA" id="ARBA00038984"/>
    </source>
</evidence>
<dbReference type="OrthoDB" id="2129491at2759"/>
<sequence>MSDGQSEPQNQNPSNSSGTRQVGTLRDAVSAQSTSRVIGNVLARRPTEGGTRGKMMFMPNKVVRRKVEDGVVEPGVSNVEAVGQSTTQGEGRGRGDGRGRGRGRGGLQSPIEMIASGPFALGPTASTNRRPTRITTASAQPPGHGSGQPHGTRLTDTAAPTLSNTRKLQKRRVGLEAAEKEQYSDDEGVEIVDIDDVNELDWMAPDSLVRVKEEEEEKAAKKRDKLKGKIKYGSNEVPIKFKVGPEGDCRNVDPSLSPRAVSTVRASHPNEDTDDKLLANALDLSESEEEEEMEDLVEDFLANSRGDEPLNTSQNKLYYFQFPHPFPTFEPVSKGGECTTDVNMTNDLNSSSDKGKQKVTFADSLSDDESSPSKIKAEDEASKPSGGKIGQLEIYRSGLVKMRLGDGVITAATQPSFLQHAVYHDETKKRLVVLGEVNRRFIASPDIDILLEDMLVVEERERRPPPRSRRTTNHYFVMTSLPFDLRWGILGAGHISSVFVKDLLLDPQTRNVIDVAHKVVAVGSRDSAKAKEFIDKYAPSLPEIRAYGSYEEVVGDKSVNAVYIGTPHTHHYACVALALRAGKHVLCEKPFTSNAAELKSLISIAKDNNVFLMEAMWTRFLPIAEAIKTIINSGELGEVKVLHADLAGDFKLESIPKTHRILDPKLGGGALLDLGPYPFVWAEIVLYEHALNNREAPSRVTGSMVKTRLTGVDSSTAFILNFDKIEAQAILSCSITISTPNPGLVIRCRKGNIIVAPPIYRPKSFVIQYFNEPGSDAIVREERREFTFEGGGWHFQGKFRQTFQIKRQVQLFVRYSG</sequence>
<feature type="region of interest" description="Disordered" evidence="6">
    <location>
        <begin position="345"/>
        <end position="388"/>
    </location>
</feature>
<dbReference type="PANTHER" id="PTHR22604">
    <property type="entry name" value="OXIDOREDUCTASES"/>
    <property type="match status" value="1"/>
</dbReference>
<gene>
    <name evidence="9" type="ORF">CTheo_1761</name>
</gene>
<dbReference type="AlphaFoldDB" id="A0A5N5QSP4"/>